<evidence type="ECO:0000313" key="2">
    <source>
        <dbReference type="EMBL" id="KII61802.1"/>
    </source>
</evidence>
<feature type="domain" description="Integrase zinc-binding" evidence="1">
    <location>
        <begin position="68"/>
        <end position="119"/>
    </location>
</feature>
<dbReference type="InterPro" id="IPR050951">
    <property type="entry name" value="Retrovirus_Pol_polyprotein"/>
</dbReference>
<dbReference type="PANTHER" id="PTHR37984:SF5">
    <property type="entry name" value="PROTEIN NYNRIN-LIKE"/>
    <property type="match status" value="1"/>
</dbReference>
<comment type="caution">
    <text evidence="2">The sequence shown here is derived from an EMBL/GenBank/DDBJ whole genome shotgun (WGS) entry which is preliminary data.</text>
</comment>
<dbReference type="Gene3D" id="1.10.340.70">
    <property type="match status" value="1"/>
</dbReference>
<organism evidence="2 3">
    <name type="scientific">Thelohanellus kitauei</name>
    <name type="common">Myxosporean</name>
    <dbReference type="NCBI Taxonomy" id="669202"/>
    <lineage>
        <taxon>Eukaryota</taxon>
        <taxon>Metazoa</taxon>
        <taxon>Cnidaria</taxon>
        <taxon>Myxozoa</taxon>
        <taxon>Myxosporea</taxon>
        <taxon>Bivalvulida</taxon>
        <taxon>Platysporina</taxon>
        <taxon>Myxobolidae</taxon>
        <taxon>Thelohanellus</taxon>
    </lineage>
</organism>
<sequence length="123" mass="14513">MSTETILSKENFKKNSISHSTLEQVKQKLKFGWHNGKSLENPMSEYYERRFDLSMENDVIFWHDRVIIPNELKKPVLEYIHGGHQGIGAMRSWMKCYVWGLWMNNNIEKFVSNCEACQSKPIT</sequence>
<dbReference type="AlphaFoldDB" id="A0A0C2IY66"/>
<name>A0A0C2IY66_THEKT</name>
<dbReference type="EMBL" id="JWZT01005244">
    <property type="protein sequence ID" value="KII61802.1"/>
    <property type="molecule type" value="Genomic_DNA"/>
</dbReference>
<evidence type="ECO:0000313" key="3">
    <source>
        <dbReference type="Proteomes" id="UP000031668"/>
    </source>
</evidence>
<accession>A0A0C2IY66</accession>
<gene>
    <name evidence="2" type="ORF">RF11_06061</name>
</gene>
<protein>
    <recommendedName>
        <fullName evidence="1">Integrase zinc-binding domain-containing protein</fullName>
    </recommendedName>
</protein>
<dbReference type="PANTHER" id="PTHR37984">
    <property type="entry name" value="PROTEIN CBG26694"/>
    <property type="match status" value="1"/>
</dbReference>
<dbReference type="InterPro" id="IPR041588">
    <property type="entry name" value="Integrase_H2C2"/>
</dbReference>
<evidence type="ECO:0000259" key="1">
    <source>
        <dbReference type="Pfam" id="PF17921"/>
    </source>
</evidence>
<reference evidence="2 3" key="1">
    <citation type="journal article" date="2014" name="Genome Biol. Evol.">
        <title>The genome of the myxosporean Thelohanellus kitauei shows adaptations to nutrient acquisition within its fish host.</title>
        <authorList>
            <person name="Yang Y."/>
            <person name="Xiong J."/>
            <person name="Zhou Z."/>
            <person name="Huo F."/>
            <person name="Miao W."/>
            <person name="Ran C."/>
            <person name="Liu Y."/>
            <person name="Zhang J."/>
            <person name="Feng J."/>
            <person name="Wang M."/>
            <person name="Wang M."/>
            <person name="Wang L."/>
            <person name="Yao B."/>
        </authorList>
    </citation>
    <scope>NUCLEOTIDE SEQUENCE [LARGE SCALE GENOMIC DNA]</scope>
    <source>
        <strain evidence="2">Wuqing</strain>
    </source>
</reference>
<dbReference type="Proteomes" id="UP000031668">
    <property type="component" value="Unassembled WGS sequence"/>
</dbReference>
<proteinExistence type="predicted"/>
<keyword evidence="3" id="KW-1185">Reference proteome</keyword>
<dbReference type="OrthoDB" id="5967742at2759"/>
<dbReference type="Pfam" id="PF17921">
    <property type="entry name" value="Integrase_H2C2"/>
    <property type="match status" value="1"/>
</dbReference>